<evidence type="ECO:0000313" key="3">
    <source>
        <dbReference type="Proteomes" id="UP000654279"/>
    </source>
</evidence>
<protein>
    <submittedName>
        <fullName evidence="2">Uncharacterized protein</fullName>
    </submittedName>
</protein>
<accession>A0A926D0J5</accession>
<keyword evidence="1" id="KW-1133">Transmembrane helix</keyword>
<reference evidence="2" key="1">
    <citation type="submission" date="2020-08" db="EMBL/GenBank/DDBJ databases">
        <title>Genome public.</title>
        <authorList>
            <person name="Liu C."/>
            <person name="Sun Q."/>
        </authorList>
    </citation>
    <scope>NUCLEOTIDE SEQUENCE</scope>
    <source>
        <strain evidence="2">NSJ-44</strain>
    </source>
</reference>
<dbReference type="Proteomes" id="UP000654279">
    <property type="component" value="Unassembled WGS sequence"/>
</dbReference>
<feature type="transmembrane region" description="Helical" evidence="1">
    <location>
        <begin position="53"/>
        <end position="74"/>
    </location>
</feature>
<gene>
    <name evidence="2" type="ORF">H8699_04855</name>
</gene>
<evidence type="ECO:0000256" key="1">
    <source>
        <dbReference type="SAM" id="Phobius"/>
    </source>
</evidence>
<dbReference type="InterPro" id="IPR043723">
    <property type="entry name" value="DUF5665"/>
</dbReference>
<proteinExistence type="predicted"/>
<keyword evidence="1" id="KW-0812">Transmembrane</keyword>
<keyword evidence="1" id="KW-0472">Membrane</keyword>
<comment type="caution">
    <text evidence="2">The sequence shown here is derived from an EMBL/GenBank/DDBJ whole genome shotgun (WGS) entry which is preliminary data.</text>
</comment>
<dbReference type="RefSeq" id="WP_147518890.1">
    <property type="nucleotide sequence ID" value="NZ_JACRSO010000002.1"/>
</dbReference>
<dbReference type="Pfam" id="PF18910">
    <property type="entry name" value="DUF5665"/>
    <property type="match status" value="1"/>
</dbReference>
<sequence length="95" mass="10926">MLKEIKEEELARSKWLAAAERMTERLERTGITQYVELQFDLKRMLWRSFLSGIARGLGYVIGFTVLGAFLLVVLRKLAETPLGQSIVGWLANWLQ</sequence>
<organism evidence="2 3">
    <name type="scientific">Luoshenia tenuis</name>
    <dbReference type="NCBI Taxonomy" id="2763654"/>
    <lineage>
        <taxon>Bacteria</taxon>
        <taxon>Bacillati</taxon>
        <taxon>Bacillota</taxon>
        <taxon>Clostridia</taxon>
        <taxon>Christensenellales</taxon>
        <taxon>Christensenellaceae</taxon>
        <taxon>Luoshenia</taxon>
    </lineage>
</organism>
<dbReference type="AlphaFoldDB" id="A0A926D0J5"/>
<name>A0A926D0J5_9FIRM</name>
<evidence type="ECO:0000313" key="2">
    <source>
        <dbReference type="EMBL" id="MBC8528764.1"/>
    </source>
</evidence>
<dbReference type="EMBL" id="JACRSO010000002">
    <property type="protein sequence ID" value="MBC8528764.1"/>
    <property type="molecule type" value="Genomic_DNA"/>
</dbReference>
<keyword evidence="3" id="KW-1185">Reference proteome</keyword>